<feature type="transmembrane region" description="Helical" evidence="9">
    <location>
        <begin position="80"/>
        <end position="102"/>
    </location>
</feature>
<evidence type="ECO:0000256" key="7">
    <source>
        <dbReference type="ARBA" id="ARBA00022989"/>
    </source>
</evidence>
<feature type="transmembrane region" description="Helical" evidence="9">
    <location>
        <begin position="184"/>
        <end position="203"/>
    </location>
</feature>
<dbReference type="Pfam" id="PF05525">
    <property type="entry name" value="Branch_AA_trans"/>
    <property type="match status" value="1"/>
</dbReference>
<proteinExistence type="inferred from homology"/>
<feature type="transmembrane region" description="Helical" evidence="9">
    <location>
        <begin position="332"/>
        <end position="354"/>
    </location>
</feature>
<feature type="transmembrane region" description="Helical" evidence="9">
    <location>
        <begin position="114"/>
        <end position="131"/>
    </location>
</feature>
<feature type="transmembrane region" description="Helical" evidence="9">
    <location>
        <begin position="143"/>
        <end position="164"/>
    </location>
</feature>
<comment type="subcellular location">
    <subcellularLocation>
        <location evidence="9">Cell inner membrane</location>
        <topology evidence="9">Multi-pass membrane protein</topology>
    </subcellularLocation>
    <subcellularLocation>
        <location evidence="1">Cell membrane</location>
        <topology evidence="1">Multi-pass membrane protein</topology>
    </subcellularLocation>
</comment>
<evidence type="ECO:0000256" key="2">
    <source>
        <dbReference type="ARBA" id="ARBA00008540"/>
    </source>
</evidence>
<evidence type="ECO:0000256" key="1">
    <source>
        <dbReference type="ARBA" id="ARBA00004651"/>
    </source>
</evidence>
<feature type="transmembrane region" description="Helical" evidence="9">
    <location>
        <begin position="366"/>
        <end position="389"/>
    </location>
</feature>
<dbReference type="Proteomes" id="UP001149400">
    <property type="component" value="Unassembled WGS sequence"/>
</dbReference>
<keyword evidence="6 9" id="KW-0029">Amino-acid transport</keyword>
<protein>
    <recommendedName>
        <fullName evidence="9">Branched-chain amino acid transport system carrier protein</fullName>
    </recommendedName>
</protein>
<organism evidence="10 11">
    <name type="scientific">Enterovibrio gelatinilyticus</name>
    <dbReference type="NCBI Taxonomy" id="2899819"/>
    <lineage>
        <taxon>Bacteria</taxon>
        <taxon>Pseudomonadati</taxon>
        <taxon>Pseudomonadota</taxon>
        <taxon>Gammaproteobacteria</taxon>
        <taxon>Vibrionales</taxon>
        <taxon>Vibrionaceae</taxon>
        <taxon>Enterovibrio</taxon>
    </lineage>
</organism>
<evidence type="ECO:0000256" key="8">
    <source>
        <dbReference type="ARBA" id="ARBA00023136"/>
    </source>
</evidence>
<gene>
    <name evidence="10" type="primary">brnQ</name>
    <name evidence="10" type="ORF">LRP50_01255</name>
</gene>
<comment type="caution">
    <text evidence="9">Lacks conserved residue(s) required for the propagation of feature annotation.</text>
</comment>
<dbReference type="PANTHER" id="PTHR30588:SF0">
    <property type="entry name" value="BRANCHED-CHAIN AMINO ACID PERMEASE BRNQ"/>
    <property type="match status" value="1"/>
</dbReference>
<evidence type="ECO:0000313" key="10">
    <source>
        <dbReference type="EMBL" id="MDD1791756.1"/>
    </source>
</evidence>
<feature type="transmembrane region" description="Helical" evidence="9">
    <location>
        <begin position="223"/>
        <end position="244"/>
    </location>
</feature>
<evidence type="ECO:0000256" key="6">
    <source>
        <dbReference type="ARBA" id="ARBA00022970"/>
    </source>
</evidence>
<evidence type="ECO:0000256" key="5">
    <source>
        <dbReference type="ARBA" id="ARBA00022692"/>
    </source>
</evidence>
<comment type="caution">
    <text evidence="10">The sequence shown here is derived from an EMBL/GenBank/DDBJ whole genome shotgun (WGS) entry which is preliminary data.</text>
</comment>
<evidence type="ECO:0000256" key="3">
    <source>
        <dbReference type="ARBA" id="ARBA00022448"/>
    </source>
</evidence>
<sequence>MKGRELAAVGFMTFALFLGAGNLIFPPLMAQQAGENWLSAIAGFLITAVGLPALTLIVLGKLPSIDRLTSALPTWMDRGFWILILTTIGPAFALPRAVTVAYEMGIKPFSSGDGLFLFSILFCALTLVLAIKPGKLINYIGRIMTPALIAMLGLLTVFALFNPLGSPSKATDIYQSAPVVNGLIQGYMTLDAIAAVVFGWVIINTIRTTSSQDKETSFRDTLIIVGIYAALMALCYLSMGYLGATSSNIAPNASNGGEILAAYAAGQFGAFGQILLASITLIACLTTTVGITTANAEYYKNTYGINVKLSAIVVTFLTATISNVGLETIIQVSLPVILILCPIAIALILSVIFIPKASEPKQRCASMGQTMVVLISGVFGTLDALNILGKLPDFVSDTATHYLPLFPDNMSWLMPSLVTMALVRITRQFMASKQPLFG</sequence>
<feature type="transmembrane region" description="Helical" evidence="9">
    <location>
        <begin position="40"/>
        <end position="59"/>
    </location>
</feature>
<dbReference type="EMBL" id="JAJUBC010000001">
    <property type="protein sequence ID" value="MDD1791756.1"/>
    <property type="molecule type" value="Genomic_DNA"/>
</dbReference>
<dbReference type="NCBIfam" id="TIGR00796">
    <property type="entry name" value="livcs"/>
    <property type="match status" value="1"/>
</dbReference>
<keyword evidence="7 9" id="KW-1133">Transmembrane helix</keyword>
<feature type="transmembrane region" description="Helical" evidence="9">
    <location>
        <begin position="409"/>
        <end position="426"/>
    </location>
</feature>
<evidence type="ECO:0000256" key="4">
    <source>
        <dbReference type="ARBA" id="ARBA00022475"/>
    </source>
</evidence>
<name>A0ABT5QW59_9GAMM</name>
<keyword evidence="4" id="KW-1003">Cell membrane</keyword>
<keyword evidence="3 9" id="KW-0813">Transport</keyword>
<comment type="similarity">
    <text evidence="2 9">Belongs to the branched chain amino acid transporter family.</text>
</comment>
<evidence type="ECO:0000313" key="11">
    <source>
        <dbReference type="Proteomes" id="UP001149400"/>
    </source>
</evidence>
<evidence type="ECO:0000256" key="9">
    <source>
        <dbReference type="RuleBase" id="RU362122"/>
    </source>
</evidence>
<reference evidence="10" key="1">
    <citation type="submission" date="2021-12" db="EMBL/GenBank/DDBJ databases">
        <title>Enterovibrio ZSDZ35 sp. nov. and Enterovibrio ZSDZ42 sp. nov., isolated from coastal seawater in Qingdao.</title>
        <authorList>
            <person name="Zhang P."/>
        </authorList>
    </citation>
    <scope>NUCLEOTIDE SEQUENCE</scope>
    <source>
        <strain evidence="10">ZSDZ42</strain>
    </source>
</reference>
<feature type="transmembrane region" description="Helical" evidence="9">
    <location>
        <begin position="303"/>
        <end position="326"/>
    </location>
</feature>
<accession>A0ABT5QW59</accession>
<dbReference type="RefSeq" id="WP_274162699.1">
    <property type="nucleotide sequence ID" value="NZ_JAJUBC010000001.1"/>
</dbReference>
<keyword evidence="11" id="KW-1185">Reference proteome</keyword>
<keyword evidence="8 9" id="KW-0472">Membrane</keyword>
<keyword evidence="5 9" id="KW-0812">Transmembrane</keyword>
<dbReference type="InterPro" id="IPR004685">
    <property type="entry name" value="Brnchd-chn_aa_trnsp_Livcs"/>
</dbReference>
<dbReference type="PANTHER" id="PTHR30588">
    <property type="entry name" value="BRANCHED-CHAIN AMINO ACID TRANSPORT SYSTEM 2 CARRIER PROTEIN"/>
    <property type="match status" value="1"/>
</dbReference>
<comment type="function">
    <text evidence="9">Component of the transport system for branched-chain amino acids.</text>
</comment>
<feature type="transmembrane region" description="Helical" evidence="9">
    <location>
        <begin position="264"/>
        <end position="291"/>
    </location>
</feature>